<dbReference type="InterPro" id="IPR029787">
    <property type="entry name" value="Nucleotide_cyclase"/>
</dbReference>
<organism evidence="3 4">
    <name type="scientific">[Phormidium ambiguum] IAM M-71</name>
    <dbReference type="NCBI Taxonomy" id="454136"/>
    <lineage>
        <taxon>Bacteria</taxon>
        <taxon>Bacillati</taxon>
        <taxon>Cyanobacteriota</taxon>
        <taxon>Cyanophyceae</taxon>
        <taxon>Oscillatoriophycideae</taxon>
        <taxon>Aerosakkonematales</taxon>
        <taxon>Aerosakkonemataceae</taxon>
        <taxon>Floridanema</taxon>
    </lineage>
</organism>
<dbReference type="Pfam" id="PF00211">
    <property type="entry name" value="Guanylate_cyc"/>
    <property type="match status" value="1"/>
</dbReference>
<dbReference type="CDD" id="cd07302">
    <property type="entry name" value="CHD"/>
    <property type="match status" value="1"/>
</dbReference>
<dbReference type="SUPFAM" id="SSF52540">
    <property type="entry name" value="P-loop containing nucleoside triphosphate hydrolases"/>
    <property type="match status" value="1"/>
</dbReference>
<dbReference type="PANTHER" id="PTHR43081">
    <property type="entry name" value="ADENYLATE CYCLASE, TERMINAL-DIFFERENTIATION SPECIFIC-RELATED"/>
    <property type="match status" value="1"/>
</dbReference>
<dbReference type="STRING" id="454136.NIES2119_18920"/>
<dbReference type="PROSITE" id="PS50125">
    <property type="entry name" value="GUANYLATE_CYCLASE_2"/>
    <property type="match status" value="1"/>
</dbReference>
<dbReference type="SUPFAM" id="SSF55073">
    <property type="entry name" value="Nucleotide cyclase"/>
    <property type="match status" value="1"/>
</dbReference>
<dbReference type="InterPro" id="IPR050697">
    <property type="entry name" value="Adenylyl/Guanylyl_Cyclase_3/4"/>
</dbReference>
<comment type="caution">
    <text evidence="3">The sequence shown here is derived from an EMBL/GenBank/DDBJ whole genome shotgun (WGS) entry which is preliminary data.</text>
</comment>
<dbReference type="InterPro" id="IPR027417">
    <property type="entry name" value="P-loop_NTPase"/>
</dbReference>
<dbReference type="AlphaFoldDB" id="A0A1U7IG84"/>
<name>A0A1U7IG84_9CYAN</name>
<gene>
    <name evidence="3" type="ORF">NIES2119_18920</name>
</gene>
<comment type="similarity">
    <text evidence="1">Belongs to the adenylyl cyclase class-3 family.</text>
</comment>
<dbReference type="RefSeq" id="WP_073595057.1">
    <property type="nucleotide sequence ID" value="NZ_MRCE01000018.1"/>
</dbReference>
<dbReference type="GO" id="GO:0035556">
    <property type="term" value="P:intracellular signal transduction"/>
    <property type="evidence" value="ECO:0007669"/>
    <property type="project" value="InterPro"/>
</dbReference>
<dbReference type="PANTHER" id="PTHR43081:SF19">
    <property type="entry name" value="PH-SENSITIVE ADENYLATE CYCLASE RV1264"/>
    <property type="match status" value="1"/>
</dbReference>
<reference evidence="3 4" key="1">
    <citation type="submission" date="2016-11" db="EMBL/GenBank/DDBJ databases">
        <title>Draft Genome Sequences of Nine Cyanobacterial Strains from Diverse Habitats.</title>
        <authorList>
            <person name="Zhu T."/>
            <person name="Hou S."/>
            <person name="Lu X."/>
            <person name="Hess W.R."/>
        </authorList>
    </citation>
    <scope>NUCLEOTIDE SEQUENCE [LARGE SCALE GENOMIC DNA]</scope>
    <source>
        <strain evidence="3 4">IAM M-71</strain>
    </source>
</reference>
<feature type="domain" description="Guanylate cyclase" evidence="2">
    <location>
        <begin position="359"/>
        <end position="473"/>
    </location>
</feature>
<dbReference type="Pfam" id="PF14516">
    <property type="entry name" value="AAA_35"/>
    <property type="match status" value="1"/>
</dbReference>
<evidence type="ECO:0000256" key="1">
    <source>
        <dbReference type="ARBA" id="ARBA00005381"/>
    </source>
</evidence>
<dbReference type="GO" id="GO:0006171">
    <property type="term" value="P:cAMP biosynthetic process"/>
    <property type="evidence" value="ECO:0007669"/>
    <property type="project" value="TreeGrafter"/>
</dbReference>
<dbReference type="GO" id="GO:0004016">
    <property type="term" value="F:adenylate cyclase activity"/>
    <property type="evidence" value="ECO:0007669"/>
    <property type="project" value="UniProtKB-ARBA"/>
</dbReference>
<evidence type="ECO:0000313" key="3">
    <source>
        <dbReference type="EMBL" id="OKH36062.1"/>
    </source>
</evidence>
<evidence type="ECO:0000259" key="2">
    <source>
        <dbReference type="PROSITE" id="PS50125"/>
    </source>
</evidence>
<dbReference type="EMBL" id="MRCE01000018">
    <property type="protein sequence ID" value="OKH36062.1"/>
    <property type="molecule type" value="Genomic_DNA"/>
</dbReference>
<dbReference type="SMART" id="SM00044">
    <property type="entry name" value="CYCc"/>
    <property type="match status" value="1"/>
</dbReference>
<accession>A0A1U7IG84</accession>
<dbReference type="InterPro" id="IPR001054">
    <property type="entry name" value="A/G_cyclase"/>
</dbReference>
<evidence type="ECO:0000313" key="4">
    <source>
        <dbReference type="Proteomes" id="UP000185860"/>
    </source>
</evidence>
<dbReference type="Gene3D" id="3.30.70.1230">
    <property type="entry name" value="Nucleotide cyclase"/>
    <property type="match status" value="1"/>
</dbReference>
<proteinExistence type="inferred from homology"/>
<dbReference type="OrthoDB" id="502668at2"/>
<dbReference type="Gene3D" id="3.40.50.300">
    <property type="entry name" value="P-loop containing nucleotide triphosphate hydrolases"/>
    <property type="match status" value="1"/>
</dbReference>
<sequence length="521" mass="59145">MNLLSYSLEEPEGQVPLNSPWYVERQPIENDCYQAILKPTALIRIKAPKKMGKSSLISRIIDKCKQQGYRTVSIDFQLVERNFLTDLDQFLQWFCASVTDALELDDQIAQYWKGLRGCKTSCTNYFQRYLLAKIDTPLVLALDEVDRIFQYPEIAIDFFGLLRTWHENGKNEPKWQNLRLVIAHSKEVYITLNINQSPFNVGLPIELPELTKEQVIDLVQRHSLVFSSEEIDRLMTMLGGHPYLVRVALYRLAKHEINLEHLLEIAPTEEGCFYDHLRQHLGKLEQDEVLLEAAKKVVAVDDPIKIGATEAFKLRSMGLIKFVGNEVMPLCDLYRLYLRDLLEIKTTSDDDEENTTLAAIVFTDVVNSTPLMAANQKLMRELLKRDFHLMSEICQRYQGQVLKNLGDGLLMYFASAVKAVTCSIQIQKAIATEAATSPSGRVLIHRIGIHLGDVCLIGGDVLGLGVNIAARLQKEAAPGKICISQNVYDVVKDHLNLDVETLGEQQLKGVPYRITLYQIKP</sequence>
<dbReference type="Proteomes" id="UP000185860">
    <property type="component" value="Unassembled WGS sequence"/>
</dbReference>
<protein>
    <recommendedName>
        <fullName evidence="2">Guanylate cyclase domain-containing protein</fullName>
    </recommendedName>
</protein>